<name>A0A0E9PY31_ANGAN</name>
<evidence type="ECO:0000313" key="2">
    <source>
        <dbReference type="EMBL" id="JAH08753.1"/>
    </source>
</evidence>
<sequence>MLHGASWHLPNYCFTLGLRGNLRYRFTCGYRHRFRDLRPRAPGKSQPSRLHPSSILN</sequence>
<feature type="region of interest" description="Disordered" evidence="1">
    <location>
        <begin position="38"/>
        <end position="57"/>
    </location>
</feature>
<accession>A0A0E9PY31</accession>
<organism evidence="2">
    <name type="scientific">Anguilla anguilla</name>
    <name type="common">European freshwater eel</name>
    <name type="synonym">Muraena anguilla</name>
    <dbReference type="NCBI Taxonomy" id="7936"/>
    <lineage>
        <taxon>Eukaryota</taxon>
        <taxon>Metazoa</taxon>
        <taxon>Chordata</taxon>
        <taxon>Craniata</taxon>
        <taxon>Vertebrata</taxon>
        <taxon>Euteleostomi</taxon>
        <taxon>Actinopterygii</taxon>
        <taxon>Neopterygii</taxon>
        <taxon>Teleostei</taxon>
        <taxon>Anguilliformes</taxon>
        <taxon>Anguillidae</taxon>
        <taxon>Anguilla</taxon>
    </lineage>
</organism>
<dbReference type="AlphaFoldDB" id="A0A0E9PY31"/>
<dbReference type="EMBL" id="GBXM01099824">
    <property type="protein sequence ID" value="JAH08753.1"/>
    <property type="molecule type" value="Transcribed_RNA"/>
</dbReference>
<reference evidence="2" key="2">
    <citation type="journal article" date="2015" name="Fish Shellfish Immunol.">
        <title>Early steps in the European eel (Anguilla anguilla)-Vibrio vulnificus interaction in the gills: Role of the RtxA13 toxin.</title>
        <authorList>
            <person name="Callol A."/>
            <person name="Pajuelo D."/>
            <person name="Ebbesson L."/>
            <person name="Teles M."/>
            <person name="MacKenzie S."/>
            <person name="Amaro C."/>
        </authorList>
    </citation>
    <scope>NUCLEOTIDE SEQUENCE</scope>
</reference>
<proteinExistence type="predicted"/>
<protein>
    <submittedName>
        <fullName evidence="2">Uncharacterized protein</fullName>
    </submittedName>
</protein>
<evidence type="ECO:0000256" key="1">
    <source>
        <dbReference type="SAM" id="MobiDB-lite"/>
    </source>
</evidence>
<reference evidence="2" key="1">
    <citation type="submission" date="2014-11" db="EMBL/GenBank/DDBJ databases">
        <authorList>
            <person name="Amaro Gonzalez C."/>
        </authorList>
    </citation>
    <scope>NUCLEOTIDE SEQUENCE</scope>
</reference>